<reference evidence="1 2" key="1">
    <citation type="submission" date="2012-10" db="EMBL/GenBank/DDBJ databases">
        <title>Genome sequence of Vibrio Cholerae HENC-02.</title>
        <authorList>
            <person name="Eppinger M."/>
            <person name="Hasan N.A."/>
            <person name="Sengamalay N."/>
            <person name="Hine E."/>
            <person name="Su Q."/>
            <person name="Daugherty S.C."/>
            <person name="Young S."/>
            <person name="Sadzewicz L."/>
            <person name="Tallon L."/>
            <person name="Cebula T.A."/>
            <person name="Ravel J."/>
            <person name="Colwell R.R."/>
        </authorList>
    </citation>
    <scope>NUCLEOTIDE SEQUENCE [LARGE SCALE GENOMIC DNA]</scope>
    <source>
        <strain evidence="1 2">HENC-02</strain>
    </source>
</reference>
<gene>
    <name evidence="1" type="ORF">VCHENC02_1824B</name>
</gene>
<comment type="caution">
    <text evidence="1">The sequence shown here is derived from an EMBL/GenBank/DDBJ whole genome shotgun (WGS) entry which is preliminary data.</text>
</comment>
<dbReference type="Proteomes" id="UP000008367">
    <property type="component" value="Unassembled WGS sequence"/>
</dbReference>
<accession>A0A454D1T8</accession>
<evidence type="ECO:0000313" key="1">
    <source>
        <dbReference type="EMBL" id="EKM32639.1"/>
    </source>
</evidence>
<organism evidence="1 2">
    <name type="scientific">Vibrio harveyi</name>
    <name type="common">Beneckea harveyi</name>
    <dbReference type="NCBI Taxonomy" id="669"/>
    <lineage>
        <taxon>Bacteria</taxon>
        <taxon>Pseudomonadati</taxon>
        <taxon>Pseudomonadota</taxon>
        <taxon>Gammaproteobacteria</taxon>
        <taxon>Vibrionales</taxon>
        <taxon>Vibrionaceae</taxon>
        <taxon>Vibrio</taxon>
    </lineage>
</organism>
<evidence type="ECO:0000313" key="2">
    <source>
        <dbReference type="Proteomes" id="UP000008367"/>
    </source>
</evidence>
<name>A0A454D1T8_VIBHA</name>
<feature type="non-terminal residue" evidence="1">
    <location>
        <position position="1"/>
    </location>
</feature>
<dbReference type="EMBL" id="AJSR01000648">
    <property type="protein sequence ID" value="EKM32639.1"/>
    <property type="molecule type" value="Genomic_DNA"/>
</dbReference>
<proteinExistence type="predicted"/>
<protein>
    <submittedName>
        <fullName evidence="1">Doubled CXXCH domain protein</fullName>
    </submittedName>
</protein>
<sequence>KLLAINGYK</sequence>